<accession>A0AAD6PT09</accession>
<evidence type="ECO:0000313" key="2">
    <source>
        <dbReference type="Proteomes" id="UP001164929"/>
    </source>
</evidence>
<dbReference type="Proteomes" id="UP001164929">
    <property type="component" value="Chromosome 18"/>
</dbReference>
<reference evidence="1 2" key="1">
    <citation type="journal article" date="2023" name="Mol. Ecol. Resour.">
        <title>Chromosome-level genome assembly of a triploid poplar Populus alba 'Berolinensis'.</title>
        <authorList>
            <person name="Chen S."/>
            <person name="Yu Y."/>
            <person name="Wang X."/>
            <person name="Wang S."/>
            <person name="Zhang T."/>
            <person name="Zhou Y."/>
            <person name="He R."/>
            <person name="Meng N."/>
            <person name="Wang Y."/>
            <person name="Liu W."/>
            <person name="Liu Z."/>
            <person name="Liu J."/>
            <person name="Guo Q."/>
            <person name="Huang H."/>
            <person name="Sederoff R.R."/>
            <person name="Wang G."/>
            <person name="Qu G."/>
            <person name="Chen S."/>
        </authorList>
    </citation>
    <scope>NUCLEOTIDE SEQUENCE [LARGE SCALE GENOMIC DNA]</scope>
    <source>
        <strain evidence="1">SC-2020</strain>
    </source>
</reference>
<dbReference type="AlphaFoldDB" id="A0AAD6PT09"/>
<dbReference type="EMBL" id="JAQIZT010000018">
    <property type="protein sequence ID" value="KAJ6958437.1"/>
    <property type="molecule type" value="Genomic_DNA"/>
</dbReference>
<keyword evidence="2" id="KW-1185">Reference proteome</keyword>
<protein>
    <submittedName>
        <fullName evidence="1">Uncharacterized protein</fullName>
    </submittedName>
</protein>
<proteinExistence type="predicted"/>
<gene>
    <name evidence="1" type="ORF">NC653_040164</name>
</gene>
<name>A0AAD6PT09_9ROSI</name>
<comment type="caution">
    <text evidence="1">The sequence shown here is derived from an EMBL/GenBank/DDBJ whole genome shotgun (WGS) entry which is preliminary data.</text>
</comment>
<organism evidence="1 2">
    <name type="scientific">Populus alba x Populus x berolinensis</name>
    <dbReference type="NCBI Taxonomy" id="444605"/>
    <lineage>
        <taxon>Eukaryota</taxon>
        <taxon>Viridiplantae</taxon>
        <taxon>Streptophyta</taxon>
        <taxon>Embryophyta</taxon>
        <taxon>Tracheophyta</taxon>
        <taxon>Spermatophyta</taxon>
        <taxon>Magnoliopsida</taxon>
        <taxon>eudicotyledons</taxon>
        <taxon>Gunneridae</taxon>
        <taxon>Pentapetalae</taxon>
        <taxon>rosids</taxon>
        <taxon>fabids</taxon>
        <taxon>Malpighiales</taxon>
        <taxon>Salicaceae</taxon>
        <taxon>Saliceae</taxon>
        <taxon>Populus</taxon>
    </lineage>
</organism>
<sequence length="62" mass="7207">MVCGCWHKQNSRYGYHICCSHDLVVIGPFACPCLDRRGGFSLNVKSWCEDITWPQNRKEITF</sequence>
<evidence type="ECO:0000313" key="1">
    <source>
        <dbReference type="EMBL" id="KAJ6958437.1"/>
    </source>
</evidence>